<reference evidence="2 3" key="1">
    <citation type="submission" date="2020-04" db="EMBL/GenBank/DDBJ databases">
        <authorList>
            <consortium name="Desulfovibrio sp. FSS-1 genome sequencing consortium"/>
            <person name="Shimoshige H."/>
            <person name="Kobayashi H."/>
            <person name="Maekawa T."/>
        </authorList>
    </citation>
    <scope>NUCLEOTIDE SEQUENCE [LARGE SCALE GENOMIC DNA]</scope>
    <source>
        <strain evidence="2 3">SIID29052-01</strain>
    </source>
</reference>
<dbReference type="Proteomes" id="UP000494245">
    <property type="component" value="Unassembled WGS sequence"/>
</dbReference>
<evidence type="ECO:0000313" key="2">
    <source>
        <dbReference type="EMBL" id="GFK94148.1"/>
    </source>
</evidence>
<name>A0A6V8LV05_9BACT</name>
<dbReference type="RefSeq" id="WP_173083945.1">
    <property type="nucleotide sequence ID" value="NZ_BLTE01000008.1"/>
</dbReference>
<dbReference type="Pfam" id="PF13524">
    <property type="entry name" value="Glyco_trans_1_2"/>
    <property type="match status" value="1"/>
</dbReference>
<protein>
    <submittedName>
        <fullName evidence="2">Spore protein YkvP</fullName>
    </submittedName>
</protein>
<keyword evidence="3" id="KW-1185">Reference proteome</keyword>
<reference evidence="2 3" key="2">
    <citation type="submission" date="2020-05" db="EMBL/GenBank/DDBJ databases">
        <title>Draft genome sequence of Desulfovibrio sp. strainFSS-1.</title>
        <authorList>
            <person name="Shimoshige H."/>
            <person name="Kobayashi H."/>
            <person name="Maekawa T."/>
        </authorList>
    </citation>
    <scope>NUCLEOTIDE SEQUENCE [LARGE SCALE GENOMIC DNA]</scope>
    <source>
        <strain evidence="2 3">SIID29052-01</strain>
    </source>
</reference>
<accession>A0A6V8LV05</accession>
<evidence type="ECO:0000313" key="3">
    <source>
        <dbReference type="Proteomes" id="UP000494245"/>
    </source>
</evidence>
<sequence>MARRTASGFWEAVRRPRFRSPQPRALVLTSGYFLQREALSAMERLGWHALALSLPKGERASGAYVEALLEAAFTFQPDFALTVNHLGLDRQGEIMALFEKMALPLATWFVDSPRLILHDFPGQASPWCQAFSWDRDTLPFLTGAGFTDARWLPLGCDTGLFAPGAPGKAAWERDASFVGDSMAQPSTRLVKRLSRHSGAARAARAAAPDYAQAPERDAISFFRAGRPDLLALWESLDDTLARLDLEQLVTWEATRLYRLDCVKRLAPFAPLVAGDDGWRKLLPGGGFSFHPPLNYREELPGFYPRSKVNFNATSLQMKGAVNQRVFDVPACGGFLLTDRREQMDELFEPGKESATYADPGEIEDLARHFLAHPAERERVAQAARARVLAGHDYTHRLRTMLKVLRRRYA</sequence>
<organism evidence="2 3">
    <name type="scientific">Fundidesulfovibrio magnetotacticus</name>
    <dbReference type="NCBI Taxonomy" id="2730080"/>
    <lineage>
        <taxon>Bacteria</taxon>
        <taxon>Pseudomonadati</taxon>
        <taxon>Thermodesulfobacteriota</taxon>
        <taxon>Desulfovibrionia</taxon>
        <taxon>Desulfovibrionales</taxon>
        <taxon>Desulfovibrionaceae</taxon>
        <taxon>Fundidesulfovibrio</taxon>
    </lineage>
</organism>
<dbReference type="InterPro" id="IPR055259">
    <property type="entry name" value="YkvP/CgeB_Glyco_trans-like"/>
</dbReference>
<dbReference type="AlphaFoldDB" id="A0A6V8LV05"/>
<evidence type="ECO:0000259" key="1">
    <source>
        <dbReference type="Pfam" id="PF13524"/>
    </source>
</evidence>
<comment type="caution">
    <text evidence="2">The sequence shown here is derived from an EMBL/GenBank/DDBJ whole genome shotgun (WGS) entry which is preliminary data.</text>
</comment>
<proteinExistence type="predicted"/>
<feature type="domain" description="Spore protein YkvP/CgeB glycosyl transferase-like" evidence="1">
    <location>
        <begin position="268"/>
        <end position="401"/>
    </location>
</feature>
<dbReference type="EMBL" id="BLTE01000008">
    <property type="protein sequence ID" value="GFK94148.1"/>
    <property type="molecule type" value="Genomic_DNA"/>
</dbReference>
<gene>
    <name evidence="2" type="primary">ykvP_2</name>
    <name evidence="2" type="ORF">NNJEOMEG_01987</name>
</gene>